<name>A0A4Y2UUQ8_ARAVE</name>
<keyword evidence="2" id="KW-1185">Reference proteome</keyword>
<protein>
    <submittedName>
        <fullName evidence="1">Uncharacterized protein</fullName>
    </submittedName>
</protein>
<evidence type="ECO:0000313" key="1">
    <source>
        <dbReference type="EMBL" id="GBO15931.1"/>
    </source>
</evidence>
<evidence type="ECO:0000313" key="2">
    <source>
        <dbReference type="Proteomes" id="UP000499080"/>
    </source>
</evidence>
<organism evidence="1 2">
    <name type="scientific">Araneus ventricosus</name>
    <name type="common">Orbweaver spider</name>
    <name type="synonym">Epeira ventricosa</name>
    <dbReference type="NCBI Taxonomy" id="182803"/>
    <lineage>
        <taxon>Eukaryota</taxon>
        <taxon>Metazoa</taxon>
        <taxon>Ecdysozoa</taxon>
        <taxon>Arthropoda</taxon>
        <taxon>Chelicerata</taxon>
        <taxon>Arachnida</taxon>
        <taxon>Araneae</taxon>
        <taxon>Araneomorphae</taxon>
        <taxon>Entelegynae</taxon>
        <taxon>Araneoidea</taxon>
        <taxon>Araneidae</taxon>
        <taxon>Araneus</taxon>
    </lineage>
</organism>
<comment type="caution">
    <text evidence="1">The sequence shown here is derived from an EMBL/GenBank/DDBJ whole genome shotgun (WGS) entry which is preliminary data.</text>
</comment>
<sequence>AGTGCAEGNADLLDGPLNFGHGLATGRHLIYCTKELRTTPTGHLAPTFLRAQTRGYWMESV</sequence>
<gene>
    <name evidence="1" type="ORF">AVEN_135173_1</name>
</gene>
<proteinExistence type="predicted"/>
<dbReference type="Proteomes" id="UP000499080">
    <property type="component" value="Unassembled WGS sequence"/>
</dbReference>
<dbReference type="AlphaFoldDB" id="A0A4Y2UUQ8"/>
<dbReference type="EMBL" id="BGPR01039878">
    <property type="protein sequence ID" value="GBO15931.1"/>
    <property type="molecule type" value="Genomic_DNA"/>
</dbReference>
<feature type="non-terminal residue" evidence="1">
    <location>
        <position position="1"/>
    </location>
</feature>
<reference evidence="1 2" key="1">
    <citation type="journal article" date="2019" name="Sci. Rep.">
        <title>Orb-weaving spider Araneus ventricosus genome elucidates the spidroin gene catalogue.</title>
        <authorList>
            <person name="Kono N."/>
            <person name="Nakamura H."/>
            <person name="Ohtoshi R."/>
            <person name="Moran D.A.P."/>
            <person name="Shinohara A."/>
            <person name="Yoshida Y."/>
            <person name="Fujiwara M."/>
            <person name="Mori M."/>
            <person name="Tomita M."/>
            <person name="Arakawa K."/>
        </authorList>
    </citation>
    <scope>NUCLEOTIDE SEQUENCE [LARGE SCALE GENOMIC DNA]</scope>
</reference>
<accession>A0A4Y2UUQ8</accession>